<dbReference type="PANTHER" id="PTHR35272">
    <property type="entry name" value="THIOL:DISULFIDE INTERCHANGE PROTEIN DSBC-RELATED"/>
    <property type="match status" value="1"/>
</dbReference>
<sequence length="240" mass="26958">MRNLIIAALMLFPAFLNAQEFTSEVEKAVKDAIPGTSVDSVEPSELPGIYMVTAGSNVFYFHLEKRLLIFGEIMTTTGTNYTKPNREKAMRSTLSRATDSSLTIQYGEPLNVVYEFTNPECGACLGYEERLKQQPYENTVRHIFFLSWSPTAKQKLEHIMCSEDKERAKELVYSGADIKEFASCEYGRNLVEKQAMTARNLGVDRTPTFFVNGTKVVGGNMGKIHSLLKEKSHVENSESD</sequence>
<organism evidence="4 5">
    <name type="scientific">Alteromonas australica</name>
    <dbReference type="NCBI Taxonomy" id="589873"/>
    <lineage>
        <taxon>Bacteria</taxon>
        <taxon>Pseudomonadati</taxon>
        <taxon>Pseudomonadota</taxon>
        <taxon>Gammaproteobacteria</taxon>
        <taxon>Alteromonadales</taxon>
        <taxon>Alteromonadaceae</taxon>
        <taxon>Alteromonas/Salinimonas group</taxon>
        <taxon>Alteromonas</taxon>
    </lineage>
</organism>
<evidence type="ECO:0000256" key="1">
    <source>
        <dbReference type="ARBA" id="ARBA00013829"/>
    </source>
</evidence>
<dbReference type="EMBL" id="DONK01000137">
    <property type="protein sequence ID" value="HBU51491.1"/>
    <property type="molecule type" value="Genomic_DNA"/>
</dbReference>
<evidence type="ECO:0000256" key="2">
    <source>
        <dbReference type="SAM" id="SignalP"/>
    </source>
</evidence>
<feature type="chain" id="PRO_5016586605" description="Thiol:disulfide interchange protein DsbC" evidence="2">
    <location>
        <begin position="19"/>
        <end position="240"/>
    </location>
</feature>
<comment type="caution">
    <text evidence="4">The sequence shown here is derived from an EMBL/GenBank/DDBJ whole genome shotgun (WGS) entry which is preliminary data.</text>
</comment>
<evidence type="ECO:0000313" key="4">
    <source>
        <dbReference type="EMBL" id="HBU51491.1"/>
    </source>
</evidence>
<dbReference type="Proteomes" id="UP000264779">
    <property type="component" value="Unassembled WGS sequence"/>
</dbReference>
<dbReference type="SUPFAM" id="SSF52833">
    <property type="entry name" value="Thioredoxin-like"/>
    <property type="match status" value="1"/>
</dbReference>
<dbReference type="InterPro" id="IPR009094">
    <property type="entry name" value="DiS-bond_isomerase_DsbC/G_N_sf"/>
</dbReference>
<feature type="domain" description="Disulphide bond isomerase DsbC/G N-terminal" evidence="3">
    <location>
        <begin position="18"/>
        <end position="82"/>
    </location>
</feature>
<gene>
    <name evidence="4" type="ORF">DEB45_09530</name>
</gene>
<name>A0A358DYY7_9ALTE</name>
<evidence type="ECO:0000313" key="5">
    <source>
        <dbReference type="Proteomes" id="UP000264779"/>
    </source>
</evidence>
<feature type="signal peptide" evidence="2">
    <location>
        <begin position="1"/>
        <end position="18"/>
    </location>
</feature>
<evidence type="ECO:0000259" key="3">
    <source>
        <dbReference type="Pfam" id="PF10411"/>
    </source>
</evidence>
<dbReference type="AlphaFoldDB" id="A0A358DYY7"/>
<dbReference type="PANTHER" id="PTHR35272:SF3">
    <property type="entry name" value="THIOL:DISULFIDE INTERCHANGE PROTEIN DSBC"/>
    <property type="match status" value="1"/>
</dbReference>
<dbReference type="Gene3D" id="3.40.30.10">
    <property type="entry name" value="Glutaredoxin"/>
    <property type="match status" value="1"/>
</dbReference>
<dbReference type="InterPro" id="IPR036249">
    <property type="entry name" value="Thioredoxin-like_sf"/>
</dbReference>
<dbReference type="RefSeq" id="WP_273016216.1">
    <property type="nucleotide sequence ID" value="NZ_CALBIY010000041.1"/>
</dbReference>
<protein>
    <recommendedName>
        <fullName evidence="1">Thiol:disulfide interchange protein DsbC</fullName>
    </recommendedName>
</protein>
<dbReference type="InterPro" id="IPR051470">
    <property type="entry name" value="Thiol:disulfide_interchange"/>
</dbReference>
<dbReference type="Gene3D" id="3.10.450.70">
    <property type="entry name" value="Disulphide bond isomerase, DsbC/G, N-terminal"/>
    <property type="match status" value="1"/>
</dbReference>
<keyword evidence="2" id="KW-0732">Signal</keyword>
<dbReference type="Pfam" id="PF10411">
    <property type="entry name" value="DsbC_N"/>
    <property type="match status" value="1"/>
</dbReference>
<dbReference type="InterPro" id="IPR018950">
    <property type="entry name" value="DiS-bond_isomerase_DsbC/G_N"/>
</dbReference>
<accession>A0A358DYY7</accession>
<proteinExistence type="predicted"/>
<dbReference type="SUPFAM" id="SSF54423">
    <property type="entry name" value="DsbC/DsbG N-terminal domain-like"/>
    <property type="match status" value="1"/>
</dbReference>
<dbReference type="GO" id="GO:0042597">
    <property type="term" value="C:periplasmic space"/>
    <property type="evidence" value="ECO:0007669"/>
    <property type="project" value="InterPro"/>
</dbReference>
<reference evidence="4 5" key="1">
    <citation type="journal article" date="2018" name="Nat. Biotechnol.">
        <title>A standardized bacterial taxonomy based on genome phylogeny substantially revises the tree of life.</title>
        <authorList>
            <person name="Parks D.H."/>
            <person name="Chuvochina M."/>
            <person name="Waite D.W."/>
            <person name="Rinke C."/>
            <person name="Skarshewski A."/>
            <person name="Chaumeil P.A."/>
            <person name="Hugenholtz P."/>
        </authorList>
    </citation>
    <scope>NUCLEOTIDE SEQUENCE [LARGE SCALE GENOMIC DNA]</scope>
    <source>
        <strain evidence="4">UBA11621</strain>
    </source>
</reference>